<evidence type="ECO:0000313" key="2">
    <source>
        <dbReference type="EMBL" id="GFD59647.1"/>
    </source>
</evidence>
<dbReference type="AlphaFoldDB" id="A0A699XJ26"/>
<protein>
    <submittedName>
        <fullName evidence="2">Uncharacterized protein</fullName>
    </submittedName>
</protein>
<feature type="region of interest" description="Disordered" evidence="1">
    <location>
        <begin position="1"/>
        <end position="65"/>
    </location>
</feature>
<feature type="compositionally biased region" description="Acidic residues" evidence="1">
    <location>
        <begin position="1"/>
        <end position="31"/>
    </location>
</feature>
<organism evidence="2">
    <name type="scientific">Tanacetum cinerariifolium</name>
    <name type="common">Dalmatian daisy</name>
    <name type="synonym">Chrysanthemum cinerariifolium</name>
    <dbReference type="NCBI Taxonomy" id="118510"/>
    <lineage>
        <taxon>Eukaryota</taxon>
        <taxon>Viridiplantae</taxon>
        <taxon>Streptophyta</taxon>
        <taxon>Embryophyta</taxon>
        <taxon>Tracheophyta</taxon>
        <taxon>Spermatophyta</taxon>
        <taxon>Magnoliopsida</taxon>
        <taxon>eudicotyledons</taxon>
        <taxon>Gunneridae</taxon>
        <taxon>Pentapetalae</taxon>
        <taxon>asterids</taxon>
        <taxon>campanulids</taxon>
        <taxon>Asterales</taxon>
        <taxon>Asteraceae</taxon>
        <taxon>Asteroideae</taxon>
        <taxon>Anthemideae</taxon>
        <taxon>Anthemidinae</taxon>
        <taxon>Tanacetum</taxon>
    </lineage>
</organism>
<name>A0A699XJ26_TANCI</name>
<proteinExistence type="predicted"/>
<feature type="non-terminal residue" evidence="2">
    <location>
        <position position="1"/>
    </location>
</feature>
<gene>
    <name evidence="2" type="ORF">Tci_931616</name>
</gene>
<reference evidence="2" key="1">
    <citation type="journal article" date="2019" name="Sci. Rep.">
        <title>Draft genome of Tanacetum cinerariifolium, the natural source of mosquito coil.</title>
        <authorList>
            <person name="Yamashiro T."/>
            <person name="Shiraishi A."/>
            <person name="Satake H."/>
            <person name="Nakayama K."/>
        </authorList>
    </citation>
    <scope>NUCLEOTIDE SEQUENCE</scope>
</reference>
<dbReference type="EMBL" id="BKCJ011867676">
    <property type="protein sequence ID" value="GFD59647.1"/>
    <property type="molecule type" value="Genomic_DNA"/>
</dbReference>
<comment type="caution">
    <text evidence="2">The sequence shown here is derived from an EMBL/GenBank/DDBJ whole genome shotgun (WGS) entry which is preliminary data.</text>
</comment>
<sequence length="65" mass="7580">NNGWIEEDDKEEKEAEEEDEEEIEAEKDEEMEVKGNEEENDAQITHPSEEVDPLNRLPHSLKTAE</sequence>
<accession>A0A699XJ26</accession>
<evidence type="ECO:0000256" key="1">
    <source>
        <dbReference type="SAM" id="MobiDB-lite"/>
    </source>
</evidence>